<gene>
    <name evidence="3" type="ORF">H1W00_07770</name>
</gene>
<dbReference type="GO" id="GO:0005524">
    <property type="term" value="F:ATP binding"/>
    <property type="evidence" value="ECO:0007669"/>
    <property type="project" value="UniProtKB-KW"/>
</dbReference>
<evidence type="ECO:0000313" key="3">
    <source>
        <dbReference type="EMBL" id="MBA4608370.1"/>
    </source>
</evidence>
<dbReference type="InterPro" id="IPR050625">
    <property type="entry name" value="ParA/MinD_ATPase"/>
</dbReference>
<reference evidence="3 4" key="1">
    <citation type="submission" date="2020-07" db="EMBL/GenBank/DDBJ databases">
        <title>Draft genome and description of Aeromicrobium phoceense strain Marseille-Q0843 isolated from healthy skin swab.</title>
        <authorList>
            <person name="Boxberger M."/>
            <person name="La Scola B."/>
        </authorList>
    </citation>
    <scope>NUCLEOTIDE SEQUENCE [LARGE SCALE GENOMIC DNA]</scope>
    <source>
        <strain evidence="3 4">Marseille-Q0843</strain>
    </source>
</reference>
<dbReference type="RefSeq" id="WP_181755175.1">
    <property type="nucleotide sequence ID" value="NZ_JACEOG010000001.1"/>
</dbReference>
<dbReference type="Proteomes" id="UP000550354">
    <property type="component" value="Unassembled WGS sequence"/>
</dbReference>
<evidence type="ECO:0000313" key="4">
    <source>
        <dbReference type="Proteomes" id="UP000550354"/>
    </source>
</evidence>
<dbReference type="PANTHER" id="PTHR43384">
    <property type="entry name" value="SEPTUM SITE-DETERMINING PROTEIN MIND HOMOLOG, CHLOROPLASTIC-RELATED"/>
    <property type="match status" value="1"/>
</dbReference>
<dbReference type="GO" id="GO:0051782">
    <property type="term" value="P:negative regulation of cell division"/>
    <property type="evidence" value="ECO:0007669"/>
    <property type="project" value="TreeGrafter"/>
</dbReference>
<dbReference type="GO" id="GO:0005829">
    <property type="term" value="C:cytosol"/>
    <property type="evidence" value="ECO:0007669"/>
    <property type="project" value="TreeGrafter"/>
</dbReference>
<evidence type="ECO:0000256" key="1">
    <source>
        <dbReference type="ARBA" id="ARBA00022741"/>
    </source>
</evidence>
<dbReference type="SUPFAM" id="SSF52540">
    <property type="entry name" value="P-loop containing nucleoside triphosphate hydrolases"/>
    <property type="match status" value="1"/>
</dbReference>
<dbReference type="GO" id="GO:0009898">
    <property type="term" value="C:cytoplasmic side of plasma membrane"/>
    <property type="evidence" value="ECO:0007669"/>
    <property type="project" value="TreeGrafter"/>
</dbReference>
<comment type="caution">
    <text evidence="3">The sequence shown here is derived from an EMBL/GenBank/DDBJ whole genome shotgun (WGS) entry which is preliminary data.</text>
</comment>
<dbReference type="AlphaFoldDB" id="A0A838XNF1"/>
<protein>
    <submittedName>
        <fullName evidence="3">P-loop NTPase</fullName>
    </submittedName>
</protein>
<dbReference type="InterPro" id="IPR027417">
    <property type="entry name" value="P-loop_NTPase"/>
</dbReference>
<dbReference type="Pfam" id="PF10609">
    <property type="entry name" value="ParA"/>
    <property type="match status" value="1"/>
</dbReference>
<proteinExistence type="predicted"/>
<accession>A0A838XNF1</accession>
<dbReference type="EMBL" id="JACEOG010000001">
    <property type="protein sequence ID" value="MBA4608370.1"/>
    <property type="molecule type" value="Genomic_DNA"/>
</dbReference>
<dbReference type="InterPro" id="IPR033756">
    <property type="entry name" value="YlxH/NBP35"/>
</dbReference>
<sequence>MTATEPLRVAVAACGAHWEAAALAEIEQDPRMLLVRRCVDVADLLATAGTHRLDLALVAVGSPGLDAGVVEHLVELGVRCAAVEGDGAALGIDHDARLGHLAAAASVPVARPERDADPGTLVAVWGATGAPGRSSLAVSLAAASAARGRRTALVDADVYGGSIGQLLGVLDDVSGVMAACRDVTRGRAAAIDTHLLSLGPHWDVLTGLPRSDMWHHLRPDALETVLRGLRRDHDLVVVDCGFGVEAAMGQGPSRDLVTRRVLDLADEVLAVGRVDPVGLARLVRALDDAAPWRRPPRLVLNGFRASLGWTEREVAQTVRELTGHTPWAFLPQDGPGHDLALMTGRPLREVVPTSGYVTRVERLATELVTAR</sequence>
<keyword evidence="1" id="KW-0547">Nucleotide-binding</keyword>
<dbReference type="GO" id="GO:0016887">
    <property type="term" value="F:ATP hydrolysis activity"/>
    <property type="evidence" value="ECO:0007669"/>
    <property type="project" value="TreeGrafter"/>
</dbReference>
<name>A0A838XNF1_9ACTN</name>
<organism evidence="3 4">
    <name type="scientific">Aeromicrobium phoceense</name>
    <dbReference type="NCBI Taxonomy" id="2754045"/>
    <lineage>
        <taxon>Bacteria</taxon>
        <taxon>Bacillati</taxon>
        <taxon>Actinomycetota</taxon>
        <taxon>Actinomycetes</taxon>
        <taxon>Propionibacteriales</taxon>
        <taxon>Nocardioidaceae</taxon>
        <taxon>Aeromicrobium</taxon>
    </lineage>
</organism>
<keyword evidence="2" id="KW-0067">ATP-binding</keyword>
<evidence type="ECO:0000256" key="2">
    <source>
        <dbReference type="ARBA" id="ARBA00022840"/>
    </source>
</evidence>
<dbReference type="PANTHER" id="PTHR43384:SF11">
    <property type="entry name" value="SEPTUM SITE DETERMINING PROTEIN"/>
    <property type="match status" value="1"/>
</dbReference>
<keyword evidence="4" id="KW-1185">Reference proteome</keyword>
<dbReference type="Gene3D" id="3.40.50.300">
    <property type="entry name" value="P-loop containing nucleotide triphosphate hydrolases"/>
    <property type="match status" value="1"/>
</dbReference>